<keyword evidence="1 3" id="KW-0378">Hydrolase</keyword>
<dbReference type="InterPro" id="IPR029058">
    <property type="entry name" value="AB_hydrolase_fold"/>
</dbReference>
<dbReference type="GO" id="GO:0016787">
    <property type="term" value="F:hydrolase activity"/>
    <property type="evidence" value="ECO:0007669"/>
    <property type="project" value="UniProtKB-KW"/>
</dbReference>
<comment type="caution">
    <text evidence="3">The sequence shown here is derived from an EMBL/GenBank/DDBJ whole genome shotgun (WGS) entry which is preliminary data.</text>
</comment>
<organism evidence="3 4">
    <name type="scientific">Piscinibacter koreensis</name>
    <dbReference type="NCBI Taxonomy" id="2742824"/>
    <lineage>
        <taxon>Bacteria</taxon>
        <taxon>Pseudomonadati</taxon>
        <taxon>Pseudomonadota</taxon>
        <taxon>Betaproteobacteria</taxon>
        <taxon>Burkholderiales</taxon>
        <taxon>Sphaerotilaceae</taxon>
        <taxon>Piscinibacter</taxon>
    </lineage>
</organism>
<dbReference type="Pfam" id="PF00561">
    <property type="entry name" value="Abhydrolase_1"/>
    <property type="match status" value="1"/>
</dbReference>
<dbReference type="AlphaFoldDB" id="A0A7Y6NRD1"/>
<dbReference type="InterPro" id="IPR000639">
    <property type="entry name" value="Epox_hydrolase-like"/>
</dbReference>
<dbReference type="Gene3D" id="3.40.50.1820">
    <property type="entry name" value="alpha/beta hydrolase"/>
    <property type="match status" value="1"/>
</dbReference>
<evidence type="ECO:0000259" key="2">
    <source>
        <dbReference type="Pfam" id="PF00561"/>
    </source>
</evidence>
<dbReference type="SUPFAM" id="SSF53474">
    <property type="entry name" value="alpha/beta-Hydrolases"/>
    <property type="match status" value="1"/>
</dbReference>
<evidence type="ECO:0000313" key="4">
    <source>
        <dbReference type="Proteomes" id="UP000529637"/>
    </source>
</evidence>
<feature type="domain" description="AB hydrolase-1" evidence="2">
    <location>
        <begin position="21"/>
        <end position="262"/>
    </location>
</feature>
<proteinExistence type="predicted"/>
<evidence type="ECO:0000256" key="1">
    <source>
        <dbReference type="ARBA" id="ARBA00022801"/>
    </source>
</evidence>
<dbReference type="EMBL" id="JABWMJ010000009">
    <property type="protein sequence ID" value="NUZ07807.1"/>
    <property type="molecule type" value="Genomic_DNA"/>
</dbReference>
<gene>
    <name evidence="3" type="ORF">HQN59_18750</name>
</gene>
<protein>
    <submittedName>
        <fullName evidence="3">Alpha/beta hydrolase</fullName>
    </submittedName>
</protein>
<reference evidence="3 4" key="1">
    <citation type="submission" date="2020-06" db="EMBL/GenBank/DDBJ databases">
        <title>Schlegella sp. ID0723 isolated from air conditioner.</title>
        <authorList>
            <person name="Kim D.Y."/>
            <person name="Kim D.-U."/>
        </authorList>
    </citation>
    <scope>NUCLEOTIDE SEQUENCE [LARGE SCALE GENOMIC DNA]</scope>
    <source>
        <strain evidence="3 4">ID0723</strain>
    </source>
</reference>
<keyword evidence="4" id="KW-1185">Reference proteome</keyword>
<dbReference type="PRINTS" id="PR00111">
    <property type="entry name" value="ABHYDROLASE"/>
</dbReference>
<dbReference type="Proteomes" id="UP000529637">
    <property type="component" value="Unassembled WGS sequence"/>
</dbReference>
<dbReference type="PANTHER" id="PTHR43329">
    <property type="entry name" value="EPOXIDE HYDROLASE"/>
    <property type="match status" value="1"/>
</dbReference>
<evidence type="ECO:0000313" key="3">
    <source>
        <dbReference type="EMBL" id="NUZ07807.1"/>
    </source>
</evidence>
<sequence>MDVVANGVRFHALAAGPDDGPLVLLLHGFPESAYGWRHQIGPLAAAGLRVVAPDQRGYAGSSKPRGRRAYRLDTLAADVVAIARAVGRERFAVVGHDWGGIVAWHLASHAPQHVERVAVINAPHLDTSRRHLLRHPSQWLRSAYVAAFQLPWLPERALTADAGRRLAQVLRRTSRPGTFDDAALAVHRGEWLEPGAMTAMLNWYRALPRRRAVRPIDVPVRVIWVDRDHALDAAWARASAALCRDAELTYVEGATHWVHHEEAERVNAMLVEFLAAR</sequence>
<dbReference type="PRINTS" id="PR00412">
    <property type="entry name" value="EPOXHYDRLASE"/>
</dbReference>
<name>A0A7Y6NRD1_9BURK</name>
<accession>A0A7Y6NRD1</accession>
<dbReference type="InterPro" id="IPR000073">
    <property type="entry name" value="AB_hydrolase_1"/>
</dbReference>